<proteinExistence type="predicted"/>
<accession>A0A9W6JAD9</accession>
<comment type="caution">
    <text evidence="2">The sequence shown here is derived from an EMBL/GenBank/DDBJ whole genome shotgun (WGS) entry which is preliminary data.</text>
</comment>
<name>A0A9W6JAD9_9HYPH</name>
<reference evidence="2" key="1">
    <citation type="journal article" date="2014" name="Int. J. Syst. Evol. Microbiol.">
        <title>Complete genome sequence of Corynebacterium casei LMG S-19264T (=DSM 44701T), isolated from a smear-ripened cheese.</title>
        <authorList>
            <consortium name="US DOE Joint Genome Institute (JGI-PGF)"/>
            <person name="Walter F."/>
            <person name="Albersmeier A."/>
            <person name="Kalinowski J."/>
            <person name="Ruckert C."/>
        </authorList>
    </citation>
    <scope>NUCLEOTIDE SEQUENCE</scope>
    <source>
        <strain evidence="2">VKM B-2484</strain>
    </source>
</reference>
<evidence type="ECO:0000313" key="2">
    <source>
        <dbReference type="EMBL" id="GLK73637.1"/>
    </source>
</evidence>
<gene>
    <name evidence="2" type="ORF">GCM10017643_37550</name>
</gene>
<dbReference type="PANTHER" id="PTHR34988:SF1">
    <property type="entry name" value="DNA-BINDING PROTEIN"/>
    <property type="match status" value="1"/>
</dbReference>
<dbReference type="SUPFAM" id="SSF117856">
    <property type="entry name" value="AF0104/ALDC/Ptd012-like"/>
    <property type="match status" value="1"/>
</dbReference>
<organism evidence="2 3">
    <name type="scientific">Ancylobacter dichloromethanicus</name>
    <dbReference type="NCBI Taxonomy" id="518825"/>
    <lineage>
        <taxon>Bacteria</taxon>
        <taxon>Pseudomonadati</taxon>
        <taxon>Pseudomonadota</taxon>
        <taxon>Alphaproteobacteria</taxon>
        <taxon>Hyphomicrobiales</taxon>
        <taxon>Xanthobacteraceae</taxon>
        <taxon>Ancylobacter</taxon>
    </lineage>
</organism>
<evidence type="ECO:0000313" key="3">
    <source>
        <dbReference type="Proteomes" id="UP001143370"/>
    </source>
</evidence>
<dbReference type="Pfam" id="PF03479">
    <property type="entry name" value="PCC"/>
    <property type="match status" value="1"/>
</dbReference>
<dbReference type="PIRSF" id="PIRSF016702">
    <property type="entry name" value="DNA_bp_PD1"/>
    <property type="match status" value="1"/>
</dbReference>
<sequence length="143" mass="15982">MAEPTRFISVPGGFLMVLRQGDDLFVHLEKLMRDEDIPAASVRGFGFVSTIRFGFFDFERRDYDPRDFTDMEVTGLTGTLAWKDGKPAIHAHASAAGRDFQAVGGHLLGLTVGRGSFEMAVTVHDRRLERHFEEDIGANVLRL</sequence>
<dbReference type="PANTHER" id="PTHR34988">
    <property type="entry name" value="PROTEIN, PUTATIVE-RELATED"/>
    <property type="match status" value="1"/>
</dbReference>
<dbReference type="Gene3D" id="3.30.1330.80">
    <property type="entry name" value="Hypothetical protein, similar to alpha- acetolactate decarboxylase, domain 2"/>
    <property type="match status" value="1"/>
</dbReference>
<dbReference type="CDD" id="cd11378">
    <property type="entry name" value="DUF296"/>
    <property type="match status" value="1"/>
</dbReference>
<evidence type="ECO:0000259" key="1">
    <source>
        <dbReference type="PROSITE" id="PS51742"/>
    </source>
</evidence>
<dbReference type="InterPro" id="IPR025707">
    <property type="entry name" value="DNA_bp_PD1"/>
</dbReference>
<reference evidence="2" key="2">
    <citation type="submission" date="2023-01" db="EMBL/GenBank/DDBJ databases">
        <authorList>
            <person name="Sun Q."/>
            <person name="Evtushenko L."/>
        </authorList>
    </citation>
    <scope>NUCLEOTIDE SEQUENCE</scope>
    <source>
        <strain evidence="2">VKM B-2484</strain>
    </source>
</reference>
<dbReference type="EMBL" id="BSFJ01000031">
    <property type="protein sequence ID" value="GLK73637.1"/>
    <property type="molecule type" value="Genomic_DNA"/>
</dbReference>
<dbReference type="PROSITE" id="PS51742">
    <property type="entry name" value="PPC"/>
    <property type="match status" value="1"/>
</dbReference>
<dbReference type="InterPro" id="IPR005175">
    <property type="entry name" value="PPC_dom"/>
</dbReference>
<protein>
    <recommendedName>
        <fullName evidence="1">PPC domain-containing protein</fullName>
    </recommendedName>
</protein>
<feature type="domain" description="PPC" evidence="1">
    <location>
        <begin position="8"/>
        <end position="143"/>
    </location>
</feature>
<dbReference type="Proteomes" id="UP001143370">
    <property type="component" value="Unassembled WGS sequence"/>
</dbReference>
<dbReference type="AlphaFoldDB" id="A0A9W6JAD9"/>
<keyword evidence="3" id="KW-1185">Reference proteome</keyword>
<dbReference type="RefSeq" id="WP_246544876.1">
    <property type="nucleotide sequence ID" value="NZ_BSFJ01000031.1"/>
</dbReference>